<name>A0ACC1D2K6_9NEOP</name>
<gene>
    <name evidence="1" type="ORF">K1T71_006495</name>
</gene>
<proteinExistence type="predicted"/>
<protein>
    <submittedName>
        <fullName evidence="1">Uncharacterized protein</fullName>
    </submittedName>
</protein>
<evidence type="ECO:0000313" key="1">
    <source>
        <dbReference type="EMBL" id="KAJ0177622.1"/>
    </source>
</evidence>
<comment type="caution">
    <text evidence="1">The sequence shown here is derived from an EMBL/GenBank/DDBJ whole genome shotgun (WGS) entry which is preliminary data.</text>
</comment>
<reference evidence="1 2" key="1">
    <citation type="journal article" date="2021" name="Front. Genet.">
        <title>Chromosome-Level Genome Assembly Reveals Significant Gene Expansion in the Toll and IMD Signaling Pathways of Dendrolimus kikuchii.</title>
        <authorList>
            <person name="Zhou J."/>
            <person name="Wu P."/>
            <person name="Xiong Z."/>
            <person name="Liu N."/>
            <person name="Zhao N."/>
            <person name="Ji M."/>
            <person name="Qiu Y."/>
            <person name="Yang B."/>
        </authorList>
    </citation>
    <scope>NUCLEOTIDE SEQUENCE [LARGE SCALE GENOMIC DNA]</scope>
    <source>
        <strain evidence="1">Ann1</strain>
    </source>
</reference>
<evidence type="ECO:0000313" key="2">
    <source>
        <dbReference type="Proteomes" id="UP000824533"/>
    </source>
</evidence>
<keyword evidence="2" id="KW-1185">Reference proteome</keyword>
<organism evidence="1 2">
    <name type="scientific">Dendrolimus kikuchii</name>
    <dbReference type="NCBI Taxonomy" id="765133"/>
    <lineage>
        <taxon>Eukaryota</taxon>
        <taxon>Metazoa</taxon>
        <taxon>Ecdysozoa</taxon>
        <taxon>Arthropoda</taxon>
        <taxon>Hexapoda</taxon>
        <taxon>Insecta</taxon>
        <taxon>Pterygota</taxon>
        <taxon>Neoptera</taxon>
        <taxon>Endopterygota</taxon>
        <taxon>Lepidoptera</taxon>
        <taxon>Glossata</taxon>
        <taxon>Ditrysia</taxon>
        <taxon>Bombycoidea</taxon>
        <taxon>Lasiocampidae</taxon>
        <taxon>Dendrolimus</taxon>
    </lineage>
</organism>
<dbReference type="EMBL" id="CM034397">
    <property type="protein sequence ID" value="KAJ0177622.1"/>
    <property type="molecule type" value="Genomic_DNA"/>
</dbReference>
<accession>A0ACC1D2K6</accession>
<sequence length="1733" mass="196206">MAVDVRLLVAVLLYLIPTQIFANERCSYMVAIPRPPTPELPEQNFDGMSWSQRPLLPPPEREEVCMDGYFPITANMGTQVIYMEEEIEGDVLIAKLNYQGSVQPTIDPSFLSGSFVLLQPVIRRYPDNTGDWYLIITQRQDYETPGMQQYMFNVRVDGESLVASVSLIIVNIDDNPPIMQIFDACRVDELGEPTITDCTYLVTDPDGEISIRAMHFQIVSDRGDEQVFYIEGSLIQGNWREMYMTVGLKQTLNYETNALHVFTVFAFDSLPNNHSMTLMVQVQNVEHRPPRWIEIFAVQQFDEKTYQEFNVRAIDGDTGINKPIYYRLETDPEDTFFHIETIPGGREGAIFYVDPIDRDLLEREVFQLSIIAYKYDNESFYEAANVVIIINDINDQRPEPLFKEYYIRIPEETPLTLNFDQEFGFHDRDLGVHAQYTVRLESVFPPRAAEAFHIAPSVGYQRQTFILSTINHSMLDLWDGSAKYQLEALESIEKRARKLVVATDMNNTNHVGVATVFIDLENWNDELPIFGTDVHTVSFNETVPSGYYIGNLTAHDRDIGDRVEHSLLGNAGNMLHIDQDTGGIYVAIDDAFDYHRQSELFIQVRAIDTLGEPYNTATSQLVIQLEDVNNTPPTLRLPRGNHQVEENVPEGYNITDAITASDPDTTAELRFEIDWDSSYATKQGRETDPIEYHNCMEIQTLYPNINDRGEAIGRLIVREIRYNVTIDFEEFEVLYLTVRVRDLNTIYGDDYDESTFAITIIDMNDNPPVWVEGTLTQEFRVREMSASGVVIGSVLATDIDGPLYNQVRYTIYPHENTPADLVQIDFVTGQMSVLTSNAIDADVPRRYHLYYTIIASDRCYAEDPEDCPPDPTYWNTEGEIAIQIIDTNNKEPFPIRDLFNVTVYVWENATSGDEVVQIISDDLDRDEIYHTVRYQINYAVRPRNLNFFVVDLDTGLVTVEYTTEEVLDRDGNEPNHTIFFNLIDNFYADGDGNRNLYQELEVLVILLDVNDNAPELPDDLSWSISENTDESVHMQPDIYAPDRDEPDTDNSRVGYAILSLTVTNRDIDVPNLFYMIQVENVTGELITAMPLRGYWGTYEIHILAFDHGIPQQSSNATYPIVIRPFNYHDPVFVCPQEGSIIRLSKERALVNNVLVTVTGDLLDRIEATDEDGLEAGLVDFRISGNAEAEQFFNVLNEGENSGILMLREVFEEDIREFEVTIEARDRGTEPGSRASEVNFKVVFVPTQGEPVFADNQFTVAFIEKEAGMSERHELPHAEDPKNHLCENDCHDIYYRIFDGNADGHFGLDPINNIIYLEKELDRDEKATHSIFIAASNSPTGGTAFAGSILTVTINVRESDPAPIFERDIYTAGISTLDVINRELLTVRATHSENAAIEYTIDWSSMKVDSSLEAVKDSAFVLGPETGILTLNIQPTASMHGMFEFDVLATDPVGAYGTAEVKVYLISSMNRVFLVFVNTVAEIEEHRDFIAQTFSVGFNMTCNIDQIVPATDSNGLPLDDTTEVRAHFIRDNVPVLAEEIELLRSDTILLLAIQTTLYSLDLQLLDFFTPISPDGGADSNEITIYILAALSALLAFLCLVLLITFIIRTRTLNRRMKAMYKTKYGSEASDVNRAIKPAPNTNKHTTVGSNPIYNEAVKAPDFDALSEASDDSDLIGIEDLPQFSSNYFLEDANSTDDILPPRQRESVANHNNNFGFNNFTPFSPGFANNQFMRN</sequence>
<dbReference type="Proteomes" id="UP000824533">
    <property type="component" value="Linkage Group LG11"/>
</dbReference>